<sequence length="150" mass="17304">MILDRFNYSDWYRRTHIYLKSKDLLNVCLRQVPADATPAAVNKWNKSSCKAIRFIFIKIDPLVFIEVIDDETMEDENLLWERINERYASKTAINSGRVVMDWVPIAYKGNIDDFIKKCHKALVDLASVNIKIPGDVLLYMILGIKSGPNP</sequence>
<gene>
    <name evidence="1" type="ORF">O181_091957</name>
</gene>
<dbReference type="EMBL" id="AVOT02058337">
    <property type="protein sequence ID" value="MBW0552242.1"/>
    <property type="molecule type" value="Genomic_DNA"/>
</dbReference>
<organism evidence="1 2">
    <name type="scientific">Austropuccinia psidii MF-1</name>
    <dbReference type="NCBI Taxonomy" id="1389203"/>
    <lineage>
        <taxon>Eukaryota</taxon>
        <taxon>Fungi</taxon>
        <taxon>Dikarya</taxon>
        <taxon>Basidiomycota</taxon>
        <taxon>Pucciniomycotina</taxon>
        <taxon>Pucciniomycetes</taxon>
        <taxon>Pucciniales</taxon>
        <taxon>Sphaerophragmiaceae</taxon>
        <taxon>Austropuccinia</taxon>
    </lineage>
</organism>
<name>A0A9Q3IYJ6_9BASI</name>
<reference evidence="1" key="1">
    <citation type="submission" date="2021-03" db="EMBL/GenBank/DDBJ databases">
        <title>Draft genome sequence of rust myrtle Austropuccinia psidii MF-1, a brazilian biotype.</title>
        <authorList>
            <person name="Quecine M.C."/>
            <person name="Pachon D.M.R."/>
            <person name="Bonatelli M.L."/>
            <person name="Correr F.H."/>
            <person name="Franceschini L.M."/>
            <person name="Leite T.F."/>
            <person name="Margarido G.R.A."/>
            <person name="Almeida C.A."/>
            <person name="Ferrarezi J.A."/>
            <person name="Labate C.A."/>
        </authorList>
    </citation>
    <scope>NUCLEOTIDE SEQUENCE</scope>
    <source>
        <strain evidence="1">MF-1</strain>
    </source>
</reference>
<evidence type="ECO:0000313" key="1">
    <source>
        <dbReference type="EMBL" id="MBW0552242.1"/>
    </source>
</evidence>
<keyword evidence="2" id="KW-1185">Reference proteome</keyword>
<evidence type="ECO:0000313" key="2">
    <source>
        <dbReference type="Proteomes" id="UP000765509"/>
    </source>
</evidence>
<protein>
    <submittedName>
        <fullName evidence="1">Uncharacterized protein</fullName>
    </submittedName>
</protein>
<accession>A0A9Q3IYJ6</accession>
<dbReference type="Proteomes" id="UP000765509">
    <property type="component" value="Unassembled WGS sequence"/>
</dbReference>
<dbReference type="AlphaFoldDB" id="A0A9Q3IYJ6"/>
<comment type="caution">
    <text evidence="1">The sequence shown here is derived from an EMBL/GenBank/DDBJ whole genome shotgun (WGS) entry which is preliminary data.</text>
</comment>
<proteinExistence type="predicted"/>